<reference evidence="7 8" key="1">
    <citation type="journal article" date="2011" name="Nat. Genet.">
        <title>The genome of the mesopolyploid crop species Brassica rapa.</title>
        <authorList>
            <consortium name="Brassica rapa Genome Sequencing Project Consortium"/>
            <person name="Wang X."/>
            <person name="Wang H."/>
            <person name="Wang J."/>
            <person name="Sun R."/>
            <person name="Wu J."/>
            <person name="Liu S."/>
            <person name="Bai Y."/>
            <person name="Mun J.H."/>
            <person name="Bancroft I."/>
            <person name="Cheng F."/>
            <person name="Huang S."/>
            <person name="Li X."/>
            <person name="Hua W."/>
            <person name="Wang J."/>
            <person name="Wang X."/>
            <person name="Freeling M."/>
            <person name="Pires J.C."/>
            <person name="Paterson A.H."/>
            <person name="Chalhoub B."/>
            <person name="Wang B."/>
            <person name="Hayward A."/>
            <person name="Sharpe A.G."/>
            <person name="Park B.S."/>
            <person name="Weisshaar B."/>
            <person name="Liu B."/>
            <person name="Li B."/>
            <person name="Liu B."/>
            <person name="Tong C."/>
            <person name="Song C."/>
            <person name="Duran C."/>
            <person name="Peng C."/>
            <person name="Geng C."/>
            <person name="Koh C."/>
            <person name="Lin C."/>
            <person name="Edwards D."/>
            <person name="Mu D."/>
            <person name="Shen D."/>
            <person name="Soumpourou E."/>
            <person name="Li F."/>
            <person name="Fraser F."/>
            <person name="Conant G."/>
            <person name="Lassalle G."/>
            <person name="King G.J."/>
            <person name="Bonnema G."/>
            <person name="Tang H."/>
            <person name="Wang H."/>
            <person name="Belcram H."/>
            <person name="Zhou H."/>
            <person name="Hirakawa H."/>
            <person name="Abe H."/>
            <person name="Guo H."/>
            <person name="Wang H."/>
            <person name="Jin H."/>
            <person name="Parkin I.A."/>
            <person name="Batley J."/>
            <person name="Kim J.S."/>
            <person name="Just J."/>
            <person name="Li J."/>
            <person name="Xu J."/>
            <person name="Deng J."/>
            <person name="Kim J.A."/>
            <person name="Li J."/>
            <person name="Yu J."/>
            <person name="Meng J."/>
            <person name="Wang J."/>
            <person name="Min J."/>
            <person name="Poulain J."/>
            <person name="Wang J."/>
            <person name="Hatakeyama K."/>
            <person name="Wu K."/>
            <person name="Wang L."/>
            <person name="Fang L."/>
            <person name="Trick M."/>
            <person name="Links M.G."/>
            <person name="Zhao M."/>
            <person name="Jin M."/>
            <person name="Ramchiary N."/>
            <person name="Drou N."/>
            <person name="Berkman P.J."/>
            <person name="Cai Q."/>
            <person name="Huang Q."/>
            <person name="Li R."/>
            <person name="Tabata S."/>
            <person name="Cheng S."/>
            <person name="Zhang S."/>
            <person name="Zhang S."/>
            <person name="Huang S."/>
            <person name="Sato S."/>
            <person name="Sun S."/>
            <person name="Kwon S.J."/>
            <person name="Choi S.R."/>
            <person name="Lee T.H."/>
            <person name="Fan W."/>
            <person name="Zhao X."/>
            <person name="Tan X."/>
            <person name="Xu X."/>
            <person name="Wang Y."/>
            <person name="Qiu Y."/>
            <person name="Yin Y."/>
            <person name="Li Y."/>
            <person name="Du Y."/>
            <person name="Liao Y."/>
            <person name="Lim Y."/>
            <person name="Narusaka Y."/>
            <person name="Wang Y."/>
            <person name="Wang Z."/>
            <person name="Li Z."/>
            <person name="Wang Z."/>
            <person name="Xiong Z."/>
            <person name="Zhang Z."/>
        </authorList>
    </citation>
    <scope>NUCLEOTIDE SEQUENCE [LARGE SCALE GENOMIC DNA]</scope>
    <source>
        <strain evidence="7 8">cv. Chiifu-401-42</strain>
    </source>
</reference>
<evidence type="ECO:0000256" key="2">
    <source>
        <dbReference type="ARBA" id="ARBA00022538"/>
    </source>
</evidence>
<dbReference type="Pfam" id="PF23259">
    <property type="entry name" value="CHX17_C"/>
    <property type="match status" value="1"/>
</dbReference>
<name>M4DSG9_BRACM</name>
<evidence type="ECO:0000313" key="8">
    <source>
        <dbReference type="Proteomes" id="UP000011750"/>
    </source>
</evidence>
<evidence type="ECO:0000256" key="3">
    <source>
        <dbReference type="ARBA" id="ARBA00022958"/>
    </source>
</evidence>
<feature type="domain" description="Cation/H(+) antiporter C-terminal" evidence="6">
    <location>
        <begin position="72"/>
        <end position="151"/>
    </location>
</feature>
<keyword evidence="4" id="KW-0406">Ion transport</keyword>
<reference evidence="7" key="3">
    <citation type="submission" date="2023-03" db="UniProtKB">
        <authorList>
            <consortium name="EnsemblPlants"/>
        </authorList>
    </citation>
    <scope>IDENTIFICATION</scope>
    <source>
        <strain evidence="7">cv. Chiifu-401-42</strain>
    </source>
</reference>
<dbReference type="STRING" id="51351.M4DSG9"/>
<dbReference type="InterPro" id="IPR057290">
    <property type="entry name" value="CHX17_C"/>
</dbReference>
<keyword evidence="2" id="KW-0633">Potassium transport</keyword>
<evidence type="ECO:0000259" key="6">
    <source>
        <dbReference type="Pfam" id="PF23259"/>
    </source>
</evidence>
<evidence type="ECO:0000313" key="7">
    <source>
        <dbReference type="EnsemblPlants" id="Bra019462.1-P"/>
    </source>
</evidence>
<sequence length="154" mass="17233">MEPRGGRDDVRIGVVASHHHRSLISTTTSRELVEDTPFSREEETGVTEIEPENWEYILDNEGLKDFKIADEMKNVDYTERTMTSGAEVASIVQFLAHEYDLIVVGRDQGIASPNFLGLTEWVELPELGVIGDFLAAKELSSKVSVLVVQQQQQT</sequence>
<feature type="region of interest" description="Disordered" evidence="5">
    <location>
        <begin position="27"/>
        <end position="46"/>
    </location>
</feature>
<reference evidence="7 8" key="2">
    <citation type="journal article" date="2018" name="Hortic Res">
        <title>Improved Brassica rapa reference genome by single-molecule sequencing and chromosome conformation capture technologies.</title>
        <authorList>
            <person name="Zhang L."/>
            <person name="Cai X."/>
            <person name="Wu J."/>
            <person name="Liu M."/>
            <person name="Grob S."/>
            <person name="Cheng F."/>
            <person name="Liang J."/>
            <person name="Cai C."/>
            <person name="Liu Z."/>
            <person name="Liu B."/>
            <person name="Wang F."/>
            <person name="Li S."/>
            <person name="Liu F."/>
            <person name="Li X."/>
            <person name="Cheng L."/>
            <person name="Yang W."/>
            <person name="Li M.H."/>
            <person name="Grossniklaus U."/>
            <person name="Zheng H."/>
            <person name="Wang X."/>
        </authorList>
    </citation>
    <scope>NUCLEOTIDE SEQUENCE [LARGE SCALE GENOMIC DNA]</scope>
    <source>
        <strain evidence="7 8">cv. Chiifu-401-42</strain>
    </source>
</reference>
<keyword evidence="3" id="KW-0630">Potassium</keyword>
<dbReference type="InParanoid" id="M4DSG9"/>
<dbReference type="eggNOG" id="KOG1650">
    <property type="taxonomic scope" value="Eukaryota"/>
</dbReference>
<feature type="compositionally biased region" description="Basic and acidic residues" evidence="5">
    <location>
        <begin position="31"/>
        <end position="43"/>
    </location>
</feature>
<dbReference type="PANTHER" id="PTHR32468:SF169">
    <property type="entry name" value="CATION_H(+) ANTIPORTER 10-RELATED"/>
    <property type="match status" value="1"/>
</dbReference>
<dbReference type="InterPro" id="IPR050794">
    <property type="entry name" value="CPA2_transporter"/>
</dbReference>
<evidence type="ECO:0000256" key="1">
    <source>
        <dbReference type="ARBA" id="ARBA00022448"/>
    </source>
</evidence>
<keyword evidence="1" id="KW-0813">Transport</keyword>
<dbReference type="GO" id="GO:0006813">
    <property type="term" value="P:potassium ion transport"/>
    <property type="evidence" value="ECO:0007669"/>
    <property type="project" value="UniProtKB-KW"/>
</dbReference>
<dbReference type="HOGENOM" id="CLU_1706764_0_0_1"/>
<evidence type="ECO:0000256" key="4">
    <source>
        <dbReference type="ARBA" id="ARBA00023065"/>
    </source>
</evidence>
<dbReference type="PANTHER" id="PTHR32468">
    <property type="entry name" value="CATION/H + ANTIPORTER"/>
    <property type="match status" value="1"/>
</dbReference>
<protein>
    <recommendedName>
        <fullName evidence="6">Cation/H(+) antiporter C-terminal domain-containing protein</fullName>
    </recommendedName>
</protein>
<proteinExistence type="predicted"/>
<dbReference type="Gramene" id="Bra019462.1">
    <property type="protein sequence ID" value="Bra019462.1-P"/>
    <property type="gene ID" value="Bra019462"/>
</dbReference>
<dbReference type="Proteomes" id="UP000011750">
    <property type="component" value="Chromosome A06"/>
</dbReference>
<evidence type="ECO:0000256" key="5">
    <source>
        <dbReference type="SAM" id="MobiDB-lite"/>
    </source>
</evidence>
<keyword evidence="8" id="KW-1185">Reference proteome</keyword>
<accession>M4DSG9</accession>
<dbReference type="EnsemblPlants" id="Bra019462.1">
    <property type="protein sequence ID" value="Bra019462.1-P"/>
    <property type="gene ID" value="Bra019462"/>
</dbReference>
<organism evidence="7 8">
    <name type="scientific">Brassica campestris</name>
    <name type="common">Field mustard</name>
    <dbReference type="NCBI Taxonomy" id="3711"/>
    <lineage>
        <taxon>Eukaryota</taxon>
        <taxon>Viridiplantae</taxon>
        <taxon>Streptophyta</taxon>
        <taxon>Embryophyta</taxon>
        <taxon>Tracheophyta</taxon>
        <taxon>Spermatophyta</taxon>
        <taxon>Magnoliopsida</taxon>
        <taxon>eudicotyledons</taxon>
        <taxon>Gunneridae</taxon>
        <taxon>Pentapetalae</taxon>
        <taxon>rosids</taxon>
        <taxon>malvids</taxon>
        <taxon>Brassicales</taxon>
        <taxon>Brassicaceae</taxon>
        <taxon>Brassiceae</taxon>
        <taxon>Brassica</taxon>
    </lineage>
</organism>
<dbReference type="AlphaFoldDB" id="M4DSG9"/>